<keyword evidence="6 8" id="KW-0472">Membrane</keyword>
<feature type="transmembrane region" description="Helical" evidence="8">
    <location>
        <begin position="161"/>
        <end position="182"/>
    </location>
</feature>
<protein>
    <recommendedName>
        <fullName evidence="9">EamA domain-containing protein</fullName>
    </recommendedName>
</protein>
<dbReference type="SUPFAM" id="SSF103481">
    <property type="entry name" value="Multidrug resistance efflux transporter EmrE"/>
    <property type="match status" value="1"/>
</dbReference>
<keyword evidence="5 8" id="KW-1133">Transmembrane helix</keyword>
<reference evidence="10" key="1">
    <citation type="submission" date="2022-06" db="EMBL/GenBank/DDBJ databases">
        <title>Uncovering the hologenomic basis of an extraordinary plant invasion.</title>
        <authorList>
            <person name="Bieker V.C."/>
            <person name="Martin M.D."/>
            <person name="Gilbert T."/>
            <person name="Hodgins K."/>
            <person name="Battlay P."/>
            <person name="Petersen B."/>
            <person name="Wilson J."/>
        </authorList>
    </citation>
    <scope>NUCLEOTIDE SEQUENCE</scope>
    <source>
        <strain evidence="10">AA19_3_7</strain>
        <tissue evidence="10">Leaf</tissue>
    </source>
</reference>
<feature type="transmembrane region" description="Helical" evidence="8">
    <location>
        <begin position="98"/>
        <end position="121"/>
    </location>
</feature>
<comment type="subcellular location">
    <subcellularLocation>
        <location evidence="1">Cell membrane</location>
        <topology evidence="1">Multi-pass membrane protein</topology>
    </subcellularLocation>
</comment>
<feature type="transmembrane region" description="Helical" evidence="8">
    <location>
        <begin position="55"/>
        <end position="77"/>
    </location>
</feature>
<sequence length="320" mass="35496">VARSNKDNTRLIRKLDRKLRIGDVSVNDDVIVNNIEELTKKIRPNLNYKSLWRRIFFASTKVRSILLLNIITLVYVYKEASDIPVLKEVIVVPLIDGMLGAVIPARTWFGALMSIIGVGMLECSGSPPCVGDLFNFLSALFFGIHMLRTEHISRKTDKDNFLPVLGYEVCVVALSSIIWYLVGGVIEGNLEYHPSSWTWEMFSNWMVEFPWIPALYTGVFSTGTCLWIEMTAMRDISATETAIIYGLEPIWGAGFAWFLLGERWGLPGWFGAALVLGGSLMVQIIGATSPDSSVKRDGSNTKNSVALIPDKQSGLSASPV</sequence>
<proteinExistence type="inferred from homology"/>
<evidence type="ECO:0000313" key="10">
    <source>
        <dbReference type="EMBL" id="KAI7757896.1"/>
    </source>
</evidence>
<evidence type="ECO:0000256" key="4">
    <source>
        <dbReference type="ARBA" id="ARBA00022692"/>
    </source>
</evidence>
<evidence type="ECO:0000256" key="7">
    <source>
        <dbReference type="SAM" id="MobiDB-lite"/>
    </source>
</evidence>
<gene>
    <name evidence="10" type="ORF">M8C21_025113</name>
</gene>
<accession>A0AAD5DFS3</accession>
<dbReference type="GO" id="GO:0005886">
    <property type="term" value="C:plasma membrane"/>
    <property type="evidence" value="ECO:0007669"/>
    <property type="project" value="UniProtKB-SubCell"/>
</dbReference>
<feature type="non-terminal residue" evidence="10">
    <location>
        <position position="320"/>
    </location>
</feature>
<evidence type="ECO:0000256" key="3">
    <source>
        <dbReference type="ARBA" id="ARBA00022475"/>
    </source>
</evidence>
<evidence type="ECO:0000256" key="1">
    <source>
        <dbReference type="ARBA" id="ARBA00004651"/>
    </source>
</evidence>
<comment type="caution">
    <text evidence="10">The sequence shown here is derived from an EMBL/GenBank/DDBJ whole genome shotgun (WGS) entry which is preliminary data.</text>
</comment>
<evidence type="ECO:0000256" key="8">
    <source>
        <dbReference type="SAM" id="Phobius"/>
    </source>
</evidence>
<feature type="transmembrane region" description="Helical" evidence="8">
    <location>
        <begin position="211"/>
        <end position="230"/>
    </location>
</feature>
<feature type="transmembrane region" description="Helical" evidence="8">
    <location>
        <begin position="242"/>
        <end position="260"/>
    </location>
</feature>
<dbReference type="Pfam" id="PF00892">
    <property type="entry name" value="EamA"/>
    <property type="match status" value="1"/>
</dbReference>
<evidence type="ECO:0000256" key="5">
    <source>
        <dbReference type="ARBA" id="ARBA00022989"/>
    </source>
</evidence>
<dbReference type="AlphaFoldDB" id="A0AAD5DFS3"/>
<feature type="domain" description="EamA" evidence="9">
    <location>
        <begin position="131"/>
        <end position="282"/>
    </location>
</feature>
<dbReference type="InterPro" id="IPR037185">
    <property type="entry name" value="EmrE-like"/>
</dbReference>
<dbReference type="PANTHER" id="PTHR42920">
    <property type="entry name" value="OS03G0707200 PROTEIN-RELATED"/>
    <property type="match status" value="1"/>
</dbReference>
<evidence type="ECO:0000259" key="9">
    <source>
        <dbReference type="Pfam" id="PF00892"/>
    </source>
</evidence>
<keyword evidence="3" id="KW-1003">Cell membrane</keyword>
<organism evidence="10 11">
    <name type="scientific">Ambrosia artemisiifolia</name>
    <name type="common">Common ragweed</name>
    <dbReference type="NCBI Taxonomy" id="4212"/>
    <lineage>
        <taxon>Eukaryota</taxon>
        <taxon>Viridiplantae</taxon>
        <taxon>Streptophyta</taxon>
        <taxon>Embryophyta</taxon>
        <taxon>Tracheophyta</taxon>
        <taxon>Spermatophyta</taxon>
        <taxon>Magnoliopsida</taxon>
        <taxon>eudicotyledons</taxon>
        <taxon>Gunneridae</taxon>
        <taxon>Pentapetalae</taxon>
        <taxon>asterids</taxon>
        <taxon>campanulids</taxon>
        <taxon>Asterales</taxon>
        <taxon>Asteraceae</taxon>
        <taxon>Asteroideae</taxon>
        <taxon>Heliantheae alliance</taxon>
        <taxon>Heliantheae</taxon>
        <taxon>Ambrosia</taxon>
    </lineage>
</organism>
<evidence type="ECO:0000256" key="2">
    <source>
        <dbReference type="ARBA" id="ARBA00007635"/>
    </source>
</evidence>
<evidence type="ECO:0000313" key="11">
    <source>
        <dbReference type="Proteomes" id="UP001206925"/>
    </source>
</evidence>
<comment type="similarity">
    <text evidence="2">Belongs to the drug/metabolite transporter (DMT) superfamily. Plant drug/metabolite exporter (P-DME) (TC 2.A.7.4) family.</text>
</comment>
<keyword evidence="11" id="KW-1185">Reference proteome</keyword>
<feature type="region of interest" description="Disordered" evidence="7">
    <location>
        <begin position="290"/>
        <end position="320"/>
    </location>
</feature>
<feature type="transmembrane region" description="Helical" evidence="8">
    <location>
        <begin position="266"/>
        <end position="286"/>
    </location>
</feature>
<dbReference type="InterPro" id="IPR000620">
    <property type="entry name" value="EamA_dom"/>
</dbReference>
<dbReference type="Proteomes" id="UP001206925">
    <property type="component" value="Unassembled WGS sequence"/>
</dbReference>
<dbReference type="EMBL" id="JAMZMK010000044">
    <property type="protein sequence ID" value="KAI7757896.1"/>
    <property type="molecule type" value="Genomic_DNA"/>
</dbReference>
<dbReference type="PANTHER" id="PTHR42920:SF26">
    <property type="entry name" value="OS03G0707200 PROTEIN"/>
    <property type="match status" value="1"/>
</dbReference>
<keyword evidence="4 8" id="KW-0812">Transmembrane</keyword>
<dbReference type="InterPro" id="IPR051258">
    <property type="entry name" value="Diverse_Substrate_Transporter"/>
</dbReference>
<evidence type="ECO:0000256" key="6">
    <source>
        <dbReference type="ARBA" id="ARBA00023136"/>
    </source>
</evidence>
<feature type="non-terminal residue" evidence="10">
    <location>
        <position position="1"/>
    </location>
</feature>
<name>A0AAD5DFS3_AMBAR</name>